<dbReference type="EMBL" id="JANUBL010000002">
    <property type="protein sequence ID" value="MCS4120890.1"/>
    <property type="molecule type" value="Genomic_DNA"/>
</dbReference>
<feature type="active site" evidence="2">
    <location>
        <position position="145"/>
    </location>
</feature>
<keyword evidence="2 4" id="KW-0378">Hydrolase</keyword>
<dbReference type="Proteomes" id="UP001155027">
    <property type="component" value="Unassembled WGS sequence"/>
</dbReference>
<feature type="binding site" evidence="2">
    <location>
        <position position="102"/>
    </location>
    <ligand>
        <name>Fe cation</name>
        <dbReference type="ChEBI" id="CHEBI:24875"/>
    </ligand>
</feature>
<dbReference type="EC" id="3.5.1.88" evidence="2"/>
<reference evidence="4" key="1">
    <citation type="submission" date="2022-08" db="EMBL/GenBank/DDBJ databases">
        <title>Genomic Encyclopedia of Type Strains, Phase V (KMG-V): Genome sequencing to study the core and pangenomes of soil and plant-associated prokaryotes.</title>
        <authorList>
            <person name="Whitman W."/>
        </authorList>
    </citation>
    <scope>NUCLEOTIDE SEQUENCE</scope>
    <source>
        <strain evidence="3">0</strain>
        <strain evidence="5">SP2017</strain>
        <strain evidence="8">SP3002</strain>
        <strain evidence="6">SP3012</strain>
        <strain evidence="7">SP3026</strain>
        <strain evidence="4">SP3049</strain>
    </source>
</reference>
<dbReference type="PRINTS" id="PR01576">
    <property type="entry name" value="PDEFORMYLASE"/>
</dbReference>
<dbReference type="GO" id="GO:0042586">
    <property type="term" value="F:peptide deformylase activity"/>
    <property type="evidence" value="ECO:0007669"/>
    <property type="project" value="UniProtKB-UniRule"/>
</dbReference>
<proteinExistence type="inferred from homology"/>
<dbReference type="AlphaFoldDB" id="A0A840EEY3"/>
<dbReference type="HAMAP" id="MF_00163">
    <property type="entry name" value="Pep_deformylase"/>
    <property type="match status" value="1"/>
</dbReference>
<dbReference type="Proteomes" id="UP001155010">
    <property type="component" value="Unassembled WGS sequence"/>
</dbReference>
<dbReference type="EMBL" id="JANUBF010000001">
    <property type="protein sequence ID" value="MCS4035012.1"/>
    <property type="molecule type" value="Genomic_DNA"/>
</dbReference>
<evidence type="ECO:0000256" key="1">
    <source>
        <dbReference type="ARBA" id="ARBA00010759"/>
    </source>
</evidence>
<comment type="similarity">
    <text evidence="1 2">Belongs to the polypeptide deformylase family.</text>
</comment>
<comment type="catalytic activity">
    <reaction evidence="2">
        <text>N-terminal N-formyl-L-methionyl-[peptide] + H2O = N-terminal L-methionyl-[peptide] + formate</text>
        <dbReference type="Rhea" id="RHEA:24420"/>
        <dbReference type="Rhea" id="RHEA-COMP:10639"/>
        <dbReference type="Rhea" id="RHEA-COMP:10640"/>
        <dbReference type="ChEBI" id="CHEBI:15377"/>
        <dbReference type="ChEBI" id="CHEBI:15740"/>
        <dbReference type="ChEBI" id="CHEBI:49298"/>
        <dbReference type="ChEBI" id="CHEBI:64731"/>
        <dbReference type="EC" id="3.5.1.88"/>
    </reaction>
</comment>
<evidence type="ECO:0000256" key="2">
    <source>
        <dbReference type="HAMAP-Rule" id="MF_00163"/>
    </source>
</evidence>
<sequence>MILPIYVYGHEALRNETDPVQENTEALQELIDNMIETMHNAAGIGLAAPQVGRTERLFVVDLTPMADEIAEAGEPLPPQPMVFINPEIVEESEDTAEMEEGCLSIPEVREAVARPERIRMRYRDREFEEQELEAGGMLSRVLQHERDHLDGVLFTDYLSSFRKRLLRRPLREMVNGEVEADYPLVTKDDETVPSR</sequence>
<name>A0A840EEY3_9BACT</name>
<keyword evidence="2" id="KW-0648">Protein biosynthesis</keyword>
<dbReference type="Gene3D" id="3.90.45.10">
    <property type="entry name" value="Peptide deformylase"/>
    <property type="match status" value="1"/>
</dbReference>
<dbReference type="GeneID" id="83728205"/>
<evidence type="ECO:0000313" key="4">
    <source>
        <dbReference type="EMBL" id="MCS3710247.1"/>
    </source>
</evidence>
<gene>
    <name evidence="2" type="primary">def</name>
    <name evidence="7" type="ORF">GGP45_001232</name>
    <name evidence="4" type="ORF">GGP61_001851</name>
    <name evidence="3" type="ORF">GGP71_002859</name>
    <name evidence="5" type="ORF">GGP83_002458</name>
    <name evidence="8" type="ORF">GGP99_000638</name>
    <name evidence="6" type="ORF">GGQ01_000053</name>
</gene>
<dbReference type="PIRSF" id="PIRSF004749">
    <property type="entry name" value="Pep_def"/>
    <property type="match status" value="1"/>
</dbReference>
<dbReference type="SMR" id="A0A840EEY3"/>
<dbReference type="EMBL" id="JANUAU010000010">
    <property type="protein sequence ID" value="MCS3678917.1"/>
    <property type="molecule type" value="Genomic_DNA"/>
</dbReference>
<evidence type="ECO:0000313" key="6">
    <source>
        <dbReference type="EMBL" id="MCS4035012.1"/>
    </source>
</evidence>
<dbReference type="Proteomes" id="UP001155057">
    <property type="component" value="Unassembled WGS sequence"/>
</dbReference>
<dbReference type="InterPro" id="IPR023635">
    <property type="entry name" value="Peptide_deformylase"/>
</dbReference>
<dbReference type="GO" id="GO:0006412">
    <property type="term" value="P:translation"/>
    <property type="evidence" value="ECO:0007669"/>
    <property type="project" value="UniProtKB-UniRule"/>
</dbReference>
<dbReference type="SUPFAM" id="SSF56420">
    <property type="entry name" value="Peptide deformylase"/>
    <property type="match status" value="1"/>
</dbReference>
<dbReference type="CDD" id="cd00487">
    <property type="entry name" value="Pep_deformylase"/>
    <property type="match status" value="1"/>
</dbReference>
<accession>A0A840EEY3</accession>
<comment type="caution">
    <text evidence="4">The sequence shown here is derived from an EMBL/GenBank/DDBJ whole genome shotgun (WGS) entry which is preliminary data.</text>
</comment>
<dbReference type="OMA" id="VCIQHEI"/>
<dbReference type="EMBL" id="JANUBB010000010">
    <property type="protein sequence ID" value="MCS3952486.1"/>
    <property type="molecule type" value="Genomic_DNA"/>
</dbReference>
<evidence type="ECO:0000313" key="8">
    <source>
        <dbReference type="EMBL" id="MCS4156701.1"/>
    </source>
</evidence>
<dbReference type="Pfam" id="PF01327">
    <property type="entry name" value="Pep_deformylase"/>
    <property type="match status" value="1"/>
</dbReference>
<dbReference type="NCBIfam" id="TIGR00079">
    <property type="entry name" value="pept_deformyl"/>
    <property type="match status" value="1"/>
</dbReference>
<dbReference type="Proteomes" id="UP001155144">
    <property type="component" value="Unassembled WGS sequence"/>
</dbReference>
<evidence type="ECO:0000313" key="9">
    <source>
        <dbReference type="Proteomes" id="UP001155057"/>
    </source>
</evidence>
<dbReference type="GO" id="GO:0046872">
    <property type="term" value="F:metal ion binding"/>
    <property type="evidence" value="ECO:0007669"/>
    <property type="project" value="UniProtKB-KW"/>
</dbReference>
<comment type="cofactor">
    <cofactor evidence="2">
        <name>Fe(2+)</name>
        <dbReference type="ChEBI" id="CHEBI:29033"/>
    </cofactor>
    <text evidence="2">Binds 1 Fe(2+) ion.</text>
</comment>
<dbReference type="EMBL" id="JANUAE010000005">
    <property type="protein sequence ID" value="MCS3710247.1"/>
    <property type="molecule type" value="Genomic_DNA"/>
</dbReference>
<feature type="binding site" evidence="2">
    <location>
        <position position="144"/>
    </location>
    <ligand>
        <name>Fe cation</name>
        <dbReference type="ChEBI" id="CHEBI:24875"/>
    </ligand>
</feature>
<keyword evidence="2" id="KW-0479">Metal-binding</keyword>
<keyword evidence="2" id="KW-0408">Iron</keyword>
<evidence type="ECO:0000313" key="7">
    <source>
        <dbReference type="EMBL" id="MCS4120890.1"/>
    </source>
</evidence>
<dbReference type="Proteomes" id="UP001155110">
    <property type="component" value="Unassembled WGS sequence"/>
</dbReference>
<dbReference type="PANTHER" id="PTHR10458:SF22">
    <property type="entry name" value="PEPTIDE DEFORMYLASE"/>
    <property type="match status" value="1"/>
</dbReference>
<protein>
    <recommendedName>
        <fullName evidence="2">Peptide deformylase</fullName>
        <shortName evidence="2">PDF</shortName>
        <ecNumber evidence="2">3.5.1.88</ecNumber>
    </recommendedName>
    <alternativeName>
        <fullName evidence="2">Polypeptide deformylase</fullName>
    </alternativeName>
</protein>
<dbReference type="InterPro" id="IPR036821">
    <property type="entry name" value="Peptide_deformylase_sf"/>
</dbReference>
<evidence type="ECO:0000313" key="5">
    <source>
        <dbReference type="EMBL" id="MCS3952486.1"/>
    </source>
</evidence>
<feature type="binding site" evidence="2">
    <location>
        <position position="148"/>
    </location>
    <ligand>
        <name>Fe cation</name>
        <dbReference type="ChEBI" id="CHEBI:24875"/>
    </ligand>
</feature>
<evidence type="ECO:0000313" key="3">
    <source>
        <dbReference type="EMBL" id="MCS3678917.1"/>
    </source>
</evidence>
<dbReference type="NCBIfam" id="NF001159">
    <property type="entry name" value="PRK00150.1-3"/>
    <property type="match status" value="1"/>
</dbReference>
<organism evidence="4 9">
    <name type="scientific">Salinibacter ruber</name>
    <dbReference type="NCBI Taxonomy" id="146919"/>
    <lineage>
        <taxon>Bacteria</taxon>
        <taxon>Pseudomonadati</taxon>
        <taxon>Rhodothermota</taxon>
        <taxon>Rhodothermia</taxon>
        <taxon>Rhodothermales</taxon>
        <taxon>Salinibacteraceae</taxon>
        <taxon>Salinibacter</taxon>
    </lineage>
</organism>
<dbReference type="PANTHER" id="PTHR10458">
    <property type="entry name" value="PEPTIDE DEFORMYLASE"/>
    <property type="match status" value="1"/>
</dbReference>
<dbReference type="EMBL" id="JANTZM010000002">
    <property type="protein sequence ID" value="MCS4156701.1"/>
    <property type="molecule type" value="Genomic_DNA"/>
</dbReference>
<dbReference type="Proteomes" id="UP001155040">
    <property type="component" value="Unassembled WGS sequence"/>
</dbReference>
<comment type="function">
    <text evidence="2">Removes the formyl group from the N-terminal Met of newly synthesized proteins. Requires at least a dipeptide for an efficient rate of reaction. N-terminal L-methionine is a prerequisite for activity but the enzyme has broad specificity at other positions.</text>
</comment>
<dbReference type="RefSeq" id="WP_011404043.1">
    <property type="nucleotide sequence ID" value="NZ_CALTRV010000001.1"/>
</dbReference>